<feature type="transmembrane region" description="Helical" evidence="7">
    <location>
        <begin position="6"/>
        <end position="29"/>
    </location>
</feature>
<sequence>MISLQFLLTAFVVVLAPGTGVIYTLALGLGRGRRAAIWAALGCTIGILPHLIAATLGLAAVLHSSALLFQGVKIAGVLYLLYLAWQMLKSDGALSVSAAKPDPQPGITIAKRGALINILNPKLSIFFLALMPPFLSGSAATATQEMMILGTIFMGMTFAVFALYGLFAAQARSLILGSEAVVKWLNRSFAAIFAALALRLAMERA</sequence>
<dbReference type="KEGG" id="rmb:K529_012345"/>
<feature type="transmembrane region" description="Helical" evidence="7">
    <location>
        <begin position="36"/>
        <end position="61"/>
    </location>
</feature>
<feature type="transmembrane region" description="Helical" evidence="7">
    <location>
        <begin position="114"/>
        <end position="135"/>
    </location>
</feature>
<evidence type="ECO:0000256" key="5">
    <source>
        <dbReference type="ARBA" id="ARBA00022989"/>
    </source>
</evidence>
<dbReference type="InterPro" id="IPR001123">
    <property type="entry name" value="LeuE-type"/>
</dbReference>
<dbReference type="PIRSF" id="PIRSF006324">
    <property type="entry name" value="LeuE"/>
    <property type="match status" value="1"/>
</dbReference>
<evidence type="ECO:0000313" key="8">
    <source>
        <dbReference type="EMBL" id="ANP41559.1"/>
    </source>
</evidence>
<dbReference type="STRING" id="1265309.K529_012345"/>
<comment type="similarity">
    <text evidence="2">Belongs to the Rht family.</text>
</comment>
<dbReference type="EMBL" id="CP015230">
    <property type="protein sequence ID" value="ANP41559.1"/>
    <property type="molecule type" value="Genomic_DNA"/>
</dbReference>
<evidence type="ECO:0000256" key="4">
    <source>
        <dbReference type="ARBA" id="ARBA00022692"/>
    </source>
</evidence>
<comment type="subcellular location">
    <subcellularLocation>
        <location evidence="1">Cell membrane</location>
        <topology evidence="1">Multi-pass membrane protein</topology>
    </subcellularLocation>
</comment>
<keyword evidence="5 7" id="KW-1133">Transmembrane helix</keyword>
<reference evidence="8 9" key="1">
    <citation type="journal article" date="2016" name="ISME J.">
        <title>Global occurrence and heterogeneity of the Roseobacter-clade species Ruegeria mobilis.</title>
        <authorList>
            <person name="Sonnenschein E."/>
            <person name="Gram L."/>
        </authorList>
    </citation>
    <scope>NUCLEOTIDE SEQUENCE [LARGE SCALE GENOMIC DNA]</scope>
    <source>
        <strain evidence="8 9">F1926</strain>
    </source>
</reference>
<dbReference type="RefSeq" id="WP_005615048.1">
    <property type="nucleotide sequence ID" value="NZ_CP015230.1"/>
</dbReference>
<keyword evidence="6 7" id="KW-0472">Membrane</keyword>
<dbReference type="AlphaFoldDB" id="A0A1B1A4Q0"/>
<evidence type="ECO:0000256" key="2">
    <source>
        <dbReference type="ARBA" id="ARBA00007928"/>
    </source>
</evidence>
<protein>
    <submittedName>
        <fullName evidence="8">Lysine transporter LysE</fullName>
    </submittedName>
</protein>
<gene>
    <name evidence="8" type="ORF">K529_012345</name>
</gene>
<keyword evidence="4 7" id="KW-0812">Transmembrane</keyword>
<proteinExistence type="inferred from homology"/>
<feature type="transmembrane region" description="Helical" evidence="7">
    <location>
        <begin position="67"/>
        <end position="85"/>
    </location>
</feature>
<evidence type="ECO:0000256" key="7">
    <source>
        <dbReference type="SAM" id="Phobius"/>
    </source>
</evidence>
<name>A0A1B1A4Q0_9RHOB</name>
<accession>A0A1B1A4Q0</accession>
<dbReference type="PANTHER" id="PTHR30086">
    <property type="entry name" value="ARGININE EXPORTER PROTEIN ARGO"/>
    <property type="match status" value="1"/>
</dbReference>
<dbReference type="OrthoDB" id="9804822at2"/>
<evidence type="ECO:0000256" key="3">
    <source>
        <dbReference type="ARBA" id="ARBA00022475"/>
    </source>
</evidence>
<keyword evidence="3" id="KW-1003">Cell membrane</keyword>
<dbReference type="Proteomes" id="UP000013243">
    <property type="component" value="Chromosome"/>
</dbReference>
<dbReference type="PANTHER" id="PTHR30086:SF14">
    <property type="entry name" value="HOMOSERINE_HOMOSERINE LACTONE EFFLUX PROTEIN"/>
    <property type="match status" value="1"/>
</dbReference>
<dbReference type="GO" id="GO:0042970">
    <property type="term" value="F:homoserine transmembrane transporter activity"/>
    <property type="evidence" value="ECO:0007669"/>
    <property type="project" value="TreeGrafter"/>
</dbReference>
<feature type="transmembrane region" description="Helical" evidence="7">
    <location>
        <begin position="147"/>
        <end position="169"/>
    </location>
</feature>
<dbReference type="GO" id="GO:0005886">
    <property type="term" value="C:plasma membrane"/>
    <property type="evidence" value="ECO:0007669"/>
    <property type="project" value="UniProtKB-SubCell"/>
</dbReference>
<evidence type="ECO:0000313" key="9">
    <source>
        <dbReference type="Proteomes" id="UP000013243"/>
    </source>
</evidence>
<dbReference type="Pfam" id="PF01810">
    <property type="entry name" value="LysE"/>
    <property type="match status" value="1"/>
</dbReference>
<evidence type="ECO:0000256" key="6">
    <source>
        <dbReference type="ARBA" id="ARBA00023136"/>
    </source>
</evidence>
<dbReference type="GeneID" id="28250637"/>
<evidence type="ECO:0000256" key="1">
    <source>
        <dbReference type="ARBA" id="ARBA00004651"/>
    </source>
</evidence>
<organism evidence="8 9">
    <name type="scientific">Tritonibacter mobilis F1926</name>
    <dbReference type="NCBI Taxonomy" id="1265309"/>
    <lineage>
        <taxon>Bacteria</taxon>
        <taxon>Pseudomonadati</taxon>
        <taxon>Pseudomonadota</taxon>
        <taxon>Alphaproteobacteria</taxon>
        <taxon>Rhodobacterales</taxon>
        <taxon>Paracoccaceae</taxon>
        <taxon>Tritonibacter</taxon>
    </lineage>
</organism>